<proteinExistence type="predicted"/>
<dbReference type="Proteomes" id="UP000509750">
    <property type="component" value="Chromosome"/>
</dbReference>
<keyword evidence="2" id="KW-1185">Reference proteome</keyword>
<evidence type="ECO:0000313" key="2">
    <source>
        <dbReference type="Proteomes" id="UP000509750"/>
    </source>
</evidence>
<name>A0A7D5L2N8_9EURY</name>
<organism evidence="1 2">
    <name type="scientific">Halorarum halophilum</name>
    <dbReference type="NCBI Taxonomy" id="2743090"/>
    <lineage>
        <taxon>Archaea</taxon>
        <taxon>Methanobacteriati</taxon>
        <taxon>Methanobacteriota</taxon>
        <taxon>Stenosarchaea group</taxon>
        <taxon>Halobacteria</taxon>
        <taxon>Halobacteriales</taxon>
        <taxon>Haloferacaceae</taxon>
        <taxon>Halorarum</taxon>
    </lineage>
</organism>
<dbReference type="AlphaFoldDB" id="A0A7D5L2N8"/>
<dbReference type="GeneID" id="56028323"/>
<evidence type="ECO:0000313" key="1">
    <source>
        <dbReference type="EMBL" id="QLG27083.1"/>
    </source>
</evidence>
<dbReference type="RefSeq" id="WP_179168658.1">
    <property type="nucleotide sequence ID" value="NZ_CP058529.1"/>
</dbReference>
<protein>
    <submittedName>
        <fullName evidence="1">Uncharacterized protein</fullName>
    </submittedName>
</protein>
<sequence>MPEDFVSDLDTKVIQENEEAFEKVVGSINIGDFFQNAAESDFDFIEIAKSFDGDLLSQSFEDEFINNYERKLARQFLEVSFYRHLRFSLHAARWNKN</sequence>
<reference evidence="1 2" key="1">
    <citation type="submission" date="2020-07" db="EMBL/GenBank/DDBJ databases">
        <title>Gai3-2, isolated from salt lake.</title>
        <authorList>
            <person name="Cui H."/>
            <person name="Shi X."/>
        </authorList>
    </citation>
    <scope>NUCLEOTIDE SEQUENCE [LARGE SCALE GENOMIC DNA]</scope>
    <source>
        <strain evidence="1 2">Gai3-2</strain>
    </source>
</reference>
<dbReference type="KEGG" id="halg:HUG10_05780"/>
<gene>
    <name evidence="1" type="ORF">HUG10_05780</name>
</gene>
<accession>A0A7D5L2N8</accession>
<dbReference type="EMBL" id="CP058529">
    <property type="protein sequence ID" value="QLG27083.1"/>
    <property type="molecule type" value="Genomic_DNA"/>
</dbReference>